<accession>A0A060HP48</accession>
<reference evidence="4 5" key="1">
    <citation type="journal article" date="2014" name="Int. J. Syst. Evol. Microbiol.">
        <title>Nitrososphaera viennensis gen. nov., sp. nov., an aerobic and mesophilic, ammonia-oxidizing archaeon from soil and a member of the archaeal phylum Thaumarchaeota.</title>
        <authorList>
            <person name="Stieglmeier M."/>
            <person name="Klingl A."/>
            <person name="Alves R.J."/>
            <person name="Rittmann S.K."/>
            <person name="Melcher M."/>
            <person name="Leisch N."/>
            <person name="Schleper C."/>
        </authorList>
    </citation>
    <scope>NUCLEOTIDE SEQUENCE [LARGE SCALE GENOMIC DNA]</scope>
    <source>
        <strain evidence="4">EN76</strain>
    </source>
</reference>
<evidence type="ECO:0000313" key="5">
    <source>
        <dbReference type="Proteomes" id="UP000027093"/>
    </source>
</evidence>
<evidence type="ECO:0000256" key="1">
    <source>
        <dbReference type="ARBA" id="ARBA00022553"/>
    </source>
</evidence>
<dbReference type="InterPro" id="IPR001789">
    <property type="entry name" value="Sig_transdc_resp-reg_receiver"/>
</dbReference>
<keyword evidence="1" id="KW-0597">Phosphoprotein</keyword>
<dbReference type="SUPFAM" id="SSF52172">
    <property type="entry name" value="CheY-like"/>
    <property type="match status" value="1"/>
</dbReference>
<proteinExistence type="predicted"/>
<dbReference type="EMBL" id="CP007536">
    <property type="protein sequence ID" value="AIC14952.1"/>
    <property type="molecule type" value="Genomic_DNA"/>
</dbReference>
<gene>
    <name evidence="4" type="ORF">NVIE_007410</name>
</gene>
<dbReference type="CDD" id="cd00156">
    <property type="entry name" value="REC"/>
    <property type="match status" value="1"/>
</dbReference>
<keyword evidence="2" id="KW-0902">Two-component regulatory system</keyword>
<feature type="domain" description="Response regulatory" evidence="3">
    <location>
        <begin position="12"/>
        <end position="130"/>
    </location>
</feature>
<dbReference type="KEGG" id="nvn:NVIE_007410"/>
<keyword evidence="5" id="KW-1185">Reference proteome</keyword>
<name>A0A060HP48_9ARCH</name>
<dbReference type="HOGENOM" id="CLU_000445_69_8_2"/>
<dbReference type="GO" id="GO:0000160">
    <property type="term" value="P:phosphorelay signal transduction system"/>
    <property type="evidence" value="ECO:0007669"/>
    <property type="project" value="UniProtKB-KW"/>
</dbReference>
<dbReference type="SMART" id="SM00448">
    <property type="entry name" value="REC"/>
    <property type="match status" value="1"/>
</dbReference>
<dbReference type="Gene3D" id="3.40.50.2300">
    <property type="match status" value="1"/>
</dbReference>
<dbReference type="InterPro" id="IPR011006">
    <property type="entry name" value="CheY-like_superfamily"/>
</dbReference>
<dbReference type="PROSITE" id="PS50110">
    <property type="entry name" value="RESPONSE_REGULATORY"/>
    <property type="match status" value="1"/>
</dbReference>
<evidence type="ECO:0000256" key="2">
    <source>
        <dbReference type="ARBA" id="ARBA00023012"/>
    </source>
</evidence>
<sequence>MFFDMEQSGTKSILIVDDERDILTVIEQMLEELNMTVDSFTDPKKALESFRINPTKYDLIISDFRMPQMSGLDFIYNIRQLNPTVNVVVMSAFDPTKGEIDSAKSQLRVSEIITKPFNFAQFLNVVRRNLGP</sequence>
<dbReference type="PANTHER" id="PTHR44591">
    <property type="entry name" value="STRESS RESPONSE REGULATOR PROTEIN 1"/>
    <property type="match status" value="1"/>
</dbReference>
<dbReference type="STRING" id="926571.NVIE_007410"/>
<dbReference type="Pfam" id="PF00072">
    <property type="entry name" value="Response_reg"/>
    <property type="match status" value="1"/>
</dbReference>
<dbReference type="AlphaFoldDB" id="A0A060HP48"/>
<evidence type="ECO:0000259" key="3">
    <source>
        <dbReference type="PROSITE" id="PS50110"/>
    </source>
</evidence>
<dbReference type="PANTHER" id="PTHR44591:SF14">
    <property type="entry name" value="PROTEIN PILG"/>
    <property type="match status" value="1"/>
</dbReference>
<dbReference type="InterPro" id="IPR050595">
    <property type="entry name" value="Bact_response_regulator"/>
</dbReference>
<evidence type="ECO:0000313" key="4">
    <source>
        <dbReference type="EMBL" id="AIC14952.1"/>
    </source>
</evidence>
<organism evidence="4 5">
    <name type="scientific">Nitrososphaera viennensis EN76</name>
    <dbReference type="NCBI Taxonomy" id="926571"/>
    <lineage>
        <taxon>Archaea</taxon>
        <taxon>Nitrososphaerota</taxon>
        <taxon>Nitrososphaeria</taxon>
        <taxon>Nitrososphaerales</taxon>
        <taxon>Nitrososphaeraceae</taxon>
        <taxon>Nitrososphaera</taxon>
    </lineage>
</organism>
<protein>
    <submittedName>
        <fullName evidence="4">Putative signal transduction response regulator, receiver domain</fullName>
    </submittedName>
</protein>
<dbReference type="Proteomes" id="UP000027093">
    <property type="component" value="Chromosome"/>
</dbReference>